<name>A0A1V4IWS7_9CLOT</name>
<organism evidence="2 3">
    <name type="scientific">Clostridium oryzae</name>
    <dbReference type="NCBI Taxonomy" id="1450648"/>
    <lineage>
        <taxon>Bacteria</taxon>
        <taxon>Bacillati</taxon>
        <taxon>Bacillota</taxon>
        <taxon>Clostridia</taxon>
        <taxon>Eubacteriales</taxon>
        <taxon>Clostridiaceae</taxon>
        <taxon>Clostridium</taxon>
    </lineage>
</organism>
<dbReference type="GO" id="GO:0043770">
    <property type="term" value="F:demethylmenaquinone methyltransferase activity"/>
    <property type="evidence" value="ECO:0007669"/>
    <property type="project" value="UniProtKB-EC"/>
</dbReference>
<evidence type="ECO:0000313" key="3">
    <source>
        <dbReference type="Proteomes" id="UP000190080"/>
    </source>
</evidence>
<evidence type="ECO:0000259" key="1">
    <source>
        <dbReference type="Pfam" id="PF08241"/>
    </source>
</evidence>
<gene>
    <name evidence="2" type="primary">ubiE_1</name>
    <name evidence="2" type="ORF">CLORY_05530</name>
</gene>
<dbReference type="GO" id="GO:0032259">
    <property type="term" value="P:methylation"/>
    <property type="evidence" value="ECO:0007669"/>
    <property type="project" value="UniProtKB-KW"/>
</dbReference>
<dbReference type="InterPro" id="IPR029063">
    <property type="entry name" value="SAM-dependent_MTases_sf"/>
</dbReference>
<dbReference type="EMBL" id="MZGV01000004">
    <property type="protein sequence ID" value="OPJ64359.1"/>
    <property type="molecule type" value="Genomic_DNA"/>
</dbReference>
<dbReference type="Pfam" id="PF08241">
    <property type="entry name" value="Methyltransf_11"/>
    <property type="match status" value="1"/>
</dbReference>
<accession>A0A1V4IWS7</accession>
<dbReference type="GO" id="GO:0008425">
    <property type="term" value="F:2-methoxy-6-polyprenyl-1,4-benzoquinol methyltransferase activity"/>
    <property type="evidence" value="ECO:0007669"/>
    <property type="project" value="UniProtKB-EC"/>
</dbReference>
<proteinExistence type="predicted"/>
<reference evidence="2 3" key="1">
    <citation type="submission" date="2017-03" db="EMBL/GenBank/DDBJ databases">
        <title>Genome sequence of Clostridium oryzae DSM 28571.</title>
        <authorList>
            <person name="Poehlein A."/>
            <person name="Daniel R."/>
        </authorList>
    </citation>
    <scope>NUCLEOTIDE SEQUENCE [LARGE SCALE GENOMIC DNA]</scope>
    <source>
        <strain evidence="2 3">DSM 28571</strain>
    </source>
</reference>
<keyword evidence="2" id="KW-0489">Methyltransferase</keyword>
<dbReference type="STRING" id="1450648.CLORY_05530"/>
<protein>
    <submittedName>
        <fullName evidence="2">Ubiquinone/menaquinone biosynthesis C-methyltransferase UbiE</fullName>
        <ecNumber evidence="2">2.1.1.163</ecNumber>
        <ecNumber evidence="2">2.1.1.201</ecNumber>
    </submittedName>
</protein>
<keyword evidence="2" id="KW-0808">Transferase</keyword>
<dbReference type="InterPro" id="IPR013216">
    <property type="entry name" value="Methyltransf_11"/>
</dbReference>
<keyword evidence="3" id="KW-1185">Reference proteome</keyword>
<dbReference type="EC" id="2.1.1.201" evidence="2"/>
<keyword evidence="2" id="KW-0830">Ubiquinone</keyword>
<feature type="domain" description="Methyltransferase type 11" evidence="1">
    <location>
        <begin position="64"/>
        <end position="156"/>
    </location>
</feature>
<dbReference type="GO" id="GO:0008757">
    <property type="term" value="F:S-adenosylmethionine-dependent methyltransferase activity"/>
    <property type="evidence" value="ECO:0007669"/>
    <property type="project" value="InterPro"/>
</dbReference>
<dbReference type="Proteomes" id="UP000190080">
    <property type="component" value="Unassembled WGS sequence"/>
</dbReference>
<dbReference type="EC" id="2.1.1.163" evidence="2"/>
<dbReference type="Gene3D" id="3.40.50.150">
    <property type="entry name" value="Vaccinia Virus protein VP39"/>
    <property type="match status" value="1"/>
</dbReference>
<comment type="caution">
    <text evidence="2">The sequence shown here is derived from an EMBL/GenBank/DDBJ whole genome shotgun (WGS) entry which is preliminary data.</text>
</comment>
<dbReference type="AlphaFoldDB" id="A0A1V4IWS7"/>
<dbReference type="RefSeq" id="WP_079422009.1">
    <property type="nucleotide sequence ID" value="NZ_MZGV01000004.1"/>
</dbReference>
<evidence type="ECO:0000313" key="2">
    <source>
        <dbReference type="EMBL" id="OPJ64359.1"/>
    </source>
</evidence>
<dbReference type="OrthoDB" id="9791837at2"/>
<dbReference type="CDD" id="cd02440">
    <property type="entry name" value="AdoMet_MTases"/>
    <property type="match status" value="1"/>
</dbReference>
<sequence length="263" mass="30450">MFRQDKIIDDWNNCSDEYFSKTKFDELFLALEKDPYKGFPHAMAEMIKEYYPDLKGKNVCVPSCGDSTAVYGFCGLGANVTATDISYKQVENGEKIAKERNFNVKYYVCDSMKLNELSDNTYDLVYTSNGVHVWINDLNAMYSNVYRILKKGGKYMLFDTHPFSRPFDPKVYKGIFKVIKRYEDVGPFGEVPTFAWRIQDYVNALTKSGFIIERMEEFHSVIEDIPACSYLFEEADTNHDNFNWHNNPWAALPQCLGLCSQKI</sequence>
<dbReference type="SUPFAM" id="SSF53335">
    <property type="entry name" value="S-adenosyl-L-methionine-dependent methyltransferases"/>
    <property type="match status" value="1"/>
</dbReference>